<dbReference type="PANTHER" id="PTHR21338">
    <property type="entry name" value="MITOCHONDRIAL RIBOSOMAL PROTEIN L41"/>
    <property type="match status" value="1"/>
</dbReference>
<dbReference type="EMBL" id="KB822723">
    <property type="protein sequence ID" value="ETN37820.1"/>
    <property type="molecule type" value="Genomic_DNA"/>
</dbReference>
<protein>
    <submittedName>
        <fullName evidence="8">Uncharacterized protein</fullName>
    </submittedName>
</protein>
<dbReference type="InterPro" id="IPR019189">
    <property type="entry name" value="Ribosomal_mL41"/>
</dbReference>
<dbReference type="GO" id="GO:0003735">
    <property type="term" value="F:structural constituent of ribosome"/>
    <property type="evidence" value="ECO:0007669"/>
    <property type="project" value="InterPro"/>
</dbReference>
<keyword evidence="3" id="KW-0809">Transit peptide</keyword>
<name>W2RNB0_CYPE1</name>
<dbReference type="eggNOG" id="KOG4756">
    <property type="taxonomic scope" value="Eukaryota"/>
</dbReference>
<dbReference type="InParanoid" id="W2RNB0"/>
<dbReference type="Pfam" id="PF09809">
    <property type="entry name" value="MRP-L27"/>
    <property type="match status" value="1"/>
</dbReference>
<keyword evidence="6" id="KW-0687">Ribonucleoprotein</keyword>
<evidence type="ECO:0000256" key="2">
    <source>
        <dbReference type="ARBA" id="ARBA00010152"/>
    </source>
</evidence>
<keyword evidence="9" id="KW-1185">Reference proteome</keyword>
<dbReference type="OrthoDB" id="408933at2759"/>
<evidence type="ECO:0000256" key="6">
    <source>
        <dbReference type="ARBA" id="ARBA00023274"/>
    </source>
</evidence>
<gene>
    <name evidence="8" type="ORF">HMPREF1541_07443</name>
</gene>
<evidence type="ECO:0000256" key="4">
    <source>
        <dbReference type="ARBA" id="ARBA00022980"/>
    </source>
</evidence>
<comment type="similarity">
    <text evidence="2">Belongs to the mitochondrion-specific ribosomal protein mL41 family.</text>
</comment>
<dbReference type="VEuPathDB" id="FungiDB:HMPREF1541_07443"/>
<keyword evidence="5" id="KW-0496">Mitochondrion</keyword>
<dbReference type="HOGENOM" id="CLU_131055_1_0_1"/>
<accession>W2RNB0</accession>
<comment type="subcellular location">
    <subcellularLocation>
        <location evidence="1">Mitochondrion</location>
    </subcellularLocation>
</comment>
<evidence type="ECO:0000256" key="3">
    <source>
        <dbReference type="ARBA" id="ARBA00022946"/>
    </source>
</evidence>
<dbReference type="GeneID" id="19974782"/>
<keyword evidence="4" id="KW-0689">Ribosomal protein</keyword>
<feature type="region of interest" description="Disordered" evidence="7">
    <location>
        <begin position="118"/>
        <end position="157"/>
    </location>
</feature>
<reference evidence="8 9" key="1">
    <citation type="submission" date="2013-03" db="EMBL/GenBank/DDBJ databases">
        <title>The Genome Sequence of Phialophora europaea CBS 101466.</title>
        <authorList>
            <consortium name="The Broad Institute Genomics Platform"/>
            <person name="Cuomo C."/>
            <person name="de Hoog S."/>
            <person name="Gorbushina A."/>
            <person name="Walker B."/>
            <person name="Young S.K."/>
            <person name="Zeng Q."/>
            <person name="Gargeya S."/>
            <person name="Fitzgerald M."/>
            <person name="Haas B."/>
            <person name="Abouelleil A."/>
            <person name="Allen A.W."/>
            <person name="Alvarado L."/>
            <person name="Arachchi H.M."/>
            <person name="Berlin A.M."/>
            <person name="Chapman S.B."/>
            <person name="Gainer-Dewar J."/>
            <person name="Goldberg J."/>
            <person name="Griggs A."/>
            <person name="Gujja S."/>
            <person name="Hansen M."/>
            <person name="Howarth C."/>
            <person name="Imamovic A."/>
            <person name="Ireland A."/>
            <person name="Larimer J."/>
            <person name="McCowan C."/>
            <person name="Murphy C."/>
            <person name="Pearson M."/>
            <person name="Poon T.W."/>
            <person name="Priest M."/>
            <person name="Roberts A."/>
            <person name="Saif S."/>
            <person name="Shea T."/>
            <person name="Sisk P."/>
            <person name="Sykes S."/>
            <person name="Wortman J."/>
            <person name="Nusbaum C."/>
            <person name="Birren B."/>
        </authorList>
    </citation>
    <scope>NUCLEOTIDE SEQUENCE [LARGE SCALE GENOMIC DNA]</scope>
    <source>
        <strain evidence="8 9">CBS 101466</strain>
    </source>
</reference>
<evidence type="ECO:0000256" key="5">
    <source>
        <dbReference type="ARBA" id="ARBA00023128"/>
    </source>
</evidence>
<dbReference type="Proteomes" id="UP000030752">
    <property type="component" value="Unassembled WGS sequence"/>
</dbReference>
<evidence type="ECO:0000313" key="9">
    <source>
        <dbReference type="Proteomes" id="UP000030752"/>
    </source>
</evidence>
<dbReference type="AlphaFoldDB" id="W2RNB0"/>
<dbReference type="GO" id="GO:0006412">
    <property type="term" value="P:translation"/>
    <property type="evidence" value="ECO:0007669"/>
    <property type="project" value="TreeGrafter"/>
</dbReference>
<evidence type="ECO:0000256" key="1">
    <source>
        <dbReference type="ARBA" id="ARBA00004173"/>
    </source>
</evidence>
<sequence length="157" mass="18052">MKPSPTLCHRVRFTTKQVGRGFYRGTRTGAMGAHTEWGGYLIDWRRVRHYNVPDLKDFKLTPFVTSEMDPTPRWHRTETGEKTEPKLVDGIEYLWDWKNKNYQEYDEIIQYQAEQARSLVQEPATTGNGSAEDLMVAEPSTAEATSEKAEPSRSVNP</sequence>
<dbReference type="GO" id="GO:0005762">
    <property type="term" value="C:mitochondrial large ribosomal subunit"/>
    <property type="evidence" value="ECO:0007669"/>
    <property type="project" value="InterPro"/>
</dbReference>
<dbReference type="STRING" id="1220924.W2RNB0"/>
<evidence type="ECO:0000256" key="7">
    <source>
        <dbReference type="SAM" id="MobiDB-lite"/>
    </source>
</evidence>
<proteinExistence type="inferred from homology"/>
<dbReference type="PANTHER" id="PTHR21338:SF0">
    <property type="entry name" value="LARGE RIBOSOMAL SUBUNIT PROTEIN ML41"/>
    <property type="match status" value="1"/>
</dbReference>
<evidence type="ECO:0000313" key="8">
    <source>
        <dbReference type="EMBL" id="ETN37820.1"/>
    </source>
</evidence>
<dbReference type="RefSeq" id="XP_008719989.1">
    <property type="nucleotide sequence ID" value="XM_008721767.1"/>
</dbReference>
<organism evidence="8 9">
    <name type="scientific">Cyphellophora europaea (strain CBS 101466)</name>
    <name type="common">Phialophora europaea</name>
    <dbReference type="NCBI Taxonomy" id="1220924"/>
    <lineage>
        <taxon>Eukaryota</taxon>
        <taxon>Fungi</taxon>
        <taxon>Dikarya</taxon>
        <taxon>Ascomycota</taxon>
        <taxon>Pezizomycotina</taxon>
        <taxon>Eurotiomycetes</taxon>
        <taxon>Chaetothyriomycetidae</taxon>
        <taxon>Chaetothyriales</taxon>
        <taxon>Cyphellophoraceae</taxon>
        <taxon>Cyphellophora</taxon>
    </lineage>
</organism>